<accession>A0A369JML6</accession>
<reference evidence="1" key="1">
    <citation type="submission" date="2018-04" db="EMBL/GenBank/DDBJ databases">
        <title>Whole genome sequencing of Hypsizygus marmoreus.</title>
        <authorList>
            <person name="Choi I.-G."/>
            <person name="Min B."/>
            <person name="Kim J.-G."/>
            <person name="Kim S."/>
            <person name="Oh Y.-L."/>
            <person name="Kong W.-S."/>
            <person name="Park H."/>
            <person name="Jeong J."/>
            <person name="Song E.-S."/>
        </authorList>
    </citation>
    <scope>NUCLEOTIDE SEQUENCE [LARGE SCALE GENOMIC DNA]</scope>
    <source>
        <strain evidence="1">51987-8</strain>
    </source>
</reference>
<protein>
    <submittedName>
        <fullName evidence="1">Uncharacterized protein</fullName>
    </submittedName>
</protein>
<evidence type="ECO:0000313" key="1">
    <source>
        <dbReference type="EMBL" id="RDB21635.1"/>
    </source>
</evidence>
<comment type="caution">
    <text evidence="1">The sequence shown here is derived from an EMBL/GenBank/DDBJ whole genome shotgun (WGS) entry which is preliminary data.</text>
</comment>
<evidence type="ECO:0000313" key="2">
    <source>
        <dbReference type="Proteomes" id="UP000076154"/>
    </source>
</evidence>
<sequence>MSTRTLYVVSTYVTPPHFTVFYLVAHIIQPPPSSNDNKNGAGLLRREPQVRAPITWRGGERENGGIEKGILAGSNGVGSGVSLDDGGGAWQCCTGDAELDLNNTTHVYLAVGLLR</sequence>
<dbReference type="AlphaFoldDB" id="A0A369JML6"/>
<dbReference type="InParanoid" id="A0A369JML6"/>
<organism evidence="1 2">
    <name type="scientific">Hypsizygus marmoreus</name>
    <name type="common">White beech mushroom</name>
    <name type="synonym">Agaricus marmoreus</name>
    <dbReference type="NCBI Taxonomy" id="39966"/>
    <lineage>
        <taxon>Eukaryota</taxon>
        <taxon>Fungi</taxon>
        <taxon>Dikarya</taxon>
        <taxon>Basidiomycota</taxon>
        <taxon>Agaricomycotina</taxon>
        <taxon>Agaricomycetes</taxon>
        <taxon>Agaricomycetidae</taxon>
        <taxon>Agaricales</taxon>
        <taxon>Tricholomatineae</taxon>
        <taxon>Lyophyllaceae</taxon>
        <taxon>Hypsizygus</taxon>
    </lineage>
</organism>
<gene>
    <name evidence="1" type="ORF">Hypma_011284</name>
</gene>
<dbReference type="EMBL" id="LUEZ02000054">
    <property type="protein sequence ID" value="RDB21635.1"/>
    <property type="molecule type" value="Genomic_DNA"/>
</dbReference>
<name>A0A369JML6_HYPMA</name>
<keyword evidence="2" id="KW-1185">Reference proteome</keyword>
<proteinExistence type="predicted"/>
<dbReference type="Proteomes" id="UP000076154">
    <property type="component" value="Unassembled WGS sequence"/>
</dbReference>